<dbReference type="AlphaFoldDB" id="E1R6B4"/>
<dbReference type="InterPro" id="IPR005248">
    <property type="entry name" value="NadD/NMNAT"/>
</dbReference>
<sequence length="188" mass="21259">MRIALFGGSFNPIHVGHLHLADELRTDGGYDQVVFIPSFVSPHKSPDDLIDPQLRLEMVRKAAEPAGFIVDDCEIKRKGVSYTADTVDYIYRTYAFEGKPALVVGDDLLDGLNGWKRWNHLSSMVDVVVARREQDTLPLCSELSVAIENLLLPISSSDIRKRVRDGKAYRFLVPEIVYHMIEDLGLYR</sequence>
<organism evidence="13 14">
    <name type="scientific">Sediminispirochaeta smaragdinae (strain DSM 11293 / JCM 15392 / SEBR 4228)</name>
    <name type="common">Spirochaeta smaragdinae</name>
    <dbReference type="NCBI Taxonomy" id="573413"/>
    <lineage>
        <taxon>Bacteria</taxon>
        <taxon>Pseudomonadati</taxon>
        <taxon>Spirochaetota</taxon>
        <taxon>Spirochaetia</taxon>
        <taxon>Spirochaetales</taxon>
        <taxon>Spirochaetaceae</taxon>
        <taxon>Sediminispirochaeta</taxon>
    </lineage>
</organism>
<evidence type="ECO:0000256" key="3">
    <source>
        <dbReference type="ARBA" id="ARBA00009014"/>
    </source>
</evidence>
<evidence type="ECO:0000256" key="11">
    <source>
        <dbReference type="HAMAP-Rule" id="MF_00244"/>
    </source>
</evidence>
<protein>
    <recommendedName>
        <fullName evidence="11">Probable nicotinate-nucleotide adenylyltransferase</fullName>
        <ecNumber evidence="11">2.7.7.18</ecNumber>
    </recommendedName>
    <alternativeName>
        <fullName evidence="11">Deamido-NAD(+) diphosphorylase</fullName>
    </alternativeName>
    <alternativeName>
        <fullName evidence="11">Deamido-NAD(+) pyrophosphorylase</fullName>
    </alternativeName>
    <alternativeName>
        <fullName evidence="11">Nicotinate mononucleotide adenylyltransferase</fullName>
        <shortName evidence="11">NaMN adenylyltransferase</shortName>
    </alternativeName>
</protein>
<name>E1R6B4_SEDSS</name>
<dbReference type="HAMAP" id="MF_00244">
    <property type="entry name" value="NaMN_adenylyltr"/>
    <property type="match status" value="1"/>
</dbReference>
<keyword evidence="14" id="KW-1185">Reference proteome</keyword>
<reference evidence="13 14" key="1">
    <citation type="journal article" date="2010" name="Stand. Genomic Sci.">
        <title>Complete genome sequence of Spirochaeta smaragdinae type strain (SEBR 4228).</title>
        <authorList>
            <person name="Mavromatis K."/>
            <person name="Yasawong M."/>
            <person name="Chertkov O."/>
            <person name="Lapidus A."/>
            <person name="Lucas S."/>
            <person name="Nolan M."/>
            <person name="Del Rio T.G."/>
            <person name="Tice H."/>
            <person name="Cheng J.F."/>
            <person name="Pitluck S."/>
            <person name="Liolios K."/>
            <person name="Ivanova N."/>
            <person name="Tapia R."/>
            <person name="Han C."/>
            <person name="Bruce D."/>
            <person name="Goodwin L."/>
            <person name="Pati A."/>
            <person name="Chen A."/>
            <person name="Palaniappan K."/>
            <person name="Land M."/>
            <person name="Hauser L."/>
            <person name="Chang Y.J."/>
            <person name="Jeffries C.D."/>
            <person name="Detter J.C."/>
            <person name="Rohde M."/>
            <person name="Brambilla E."/>
            <person name="Spring S."/>
            <person name="Goker M."/>
            <person name="Sikorski J."/>
            <person name="Woyke T."/>
            <person name="Bristow J."/>
            <person name="Eisen J.A."/>
            <person name="Markowitz V."/>
            <person name="Hugenholtz P."/>
            <person name="Klenk H.P."/>
            <person name="Kyrpides N.C."/>
        </authorList>
    </citation>
    <scope>NUCLEOTIDE SEQUENCE [LARGE SCALE GENOMIC DNA]</scope>
    <source>
        <strain evidence="14">DSM 11293 / JCM 15392 / SEBR 4228</strain>
    </source>
</reference>
<keyword evidence="7 11" id="KW-0547">Nucleotide-binding</keyword>
<dbReference type="EC" id="2.7.7.18" evidence="11"/>
<evidence type="ECO:0000313" key="13">
    <source>
        <dbReference type="EMBL" id="ADK80932.1"/>
    </source>
</evidence>
<gene>
    <name evidence="11" type="primary">nadD</name>
    <name evidence="13" type="ordered locus">Spirs_1806</name>
</gene>
<evidence type="ECO:0000256" key="6">
    <source>
        <dbReference type="ARBA" id="ARBA00022695"/>
    </source>
</evidence>
<evidence type="ECO:0000256" key="5">
    <source>
        <dbReference type="ARBA" id="ARBA00022679"/>
    </source>
</evidence>
<dbReference type="InterPro" id="IPR014729">
    <property type="entry name" value="Rossmann-like_a/b/a_fold"/>
</dbReference>
<dbReference type="Proteomes" id="UP000002318">
    <property type="component" value="Chromosome"/>
</dbReference>
<dbReference type="PANTHER" id="PTHR39321">
    <property type="entry name" value="NICOTINATE-NUCLEOTIDE ADENYLYLTRANSFERASE-RELATED"/>
    <property type="match status" value="1"/>
</dbReference>
<evidence type="ECO:0000256" key="2">
    <source>
        <dbReference type="ARBA" id="ARBA00005019"/>
    </source>
</evidence>
<evidence type="ECO:0000256" key="9">
    <source>
        <dbReference type="ARBA" id="ARBA00023027"/>
    </source>
</evidence>
<keyword evidence="8 11" id="KW-0067">ATP-binding</keyword>
<evidence type="ECO:0000256" key="1">
    <source>
        <dbReference type="ARBA" id="ARBA00002324"/>
    </source>
</evidence>
<dbReference type="KEGG" id="ssm:Spirs_1806"/>
<dbReference type="SUPFAM" id="SSF52374">
    <property type="entry name" value="Nucleotidylyl transferase"/>
    <property type="match status" value="1"/>
</dbReference>
<evidence type="ECO:0000256" key="7">
    <source>
        <dbReference type="ARBA" id="ARBA00022741"/>
    </source>
</evidence>
<dbReference type="Pfam" id="PF01467">
    <property type="entry name" value="CTP_transf_like"/>
    <property type="match status" value="1"/>
</dbReference>
<comment type="similarity">
    <text evidence="3 11">Belongs to the NadD family.</text>
</comment>
<keyword evidence="9 11" id="KW-0520">NAD</keyword>
<dbReference type="GO" id="GO:0009435">
    <property type="term" value="P:NAD+ biosynthetic process"/>
    <property type="evidence" value="ECO:0007669"/>
    <property type="project" value="UniProtKB-UniRule"/>
</dbReference>
<dbReference type="NCBIfam" id="TIGR00125">
    <property type="entry name" value="cyt_tran_rel"/>
    <property type="match status" value="1"/>
</dbReference>
<dbReference type="UniPathway" id="UPA00253">
    <property type="reaction ID" value="UER00332"/>
</dbReference>
<dbReference type="Gene3D" id="3.40.50.620">
    <property type="entry name" value="HUPs"/>
    <property type="match status" value="1"/>
</dbReference>
<dbReference type="eggNOG" id="COG1057">
    <property type="taxonomic scope" value="Bacteria"/>
</dbReference>
<dbReference type="GO" id="GO:0004515">
    <property type="term" value="F:nicotinate-nucleotide adenylyltransferase activity"/>
    <property type="evidence" value="ECO:0007669"/>
    <property type="project" value="UniProtKB-UniRule"/>
</dbReference>
<dbReference type="RefSeq" id="WP_013254396.1">
    <property type="nucleotide sequence ID" value="NC_014364.1"/>
</dbReference>
<dbReference type="NCBIfam" id="TIGR00482">
    <property type="entry name" value="nicotinate (nicotinamide) nucleotide adenylyltransferase"/>
    <property type="match status" value="1"/>
</dbReference>
<comment type="catalytic activity">
    <reaction evidence="10 11">
        <text>nicotinate beta-D-ribonucleotide + ATP + H(+) = deamido-NAD(+) + diphosphate</text>
        <dbReference type="Rhea" id="RHEA:22860"/>
        <dbReference type="ChEBI" id="CHEBI:15378"/>
        <dbReference type="ChEBI" id="CHEBI:30616"/>
        <dbReference type="ChEBI" id="CHEBI:33019"/>
        <dbReference type="ChEBI" id="CHEBI:57502"/>
        <dbReference type="ChEBI" id="CHEBI:58437"/>
        <dbReference type="EC" id="2.7.7.18"/>
    </reaction>
</comment>
<keyword evidence="5 11" id="KW-0808">Transferase</keyword>
<comment type="pathway">
    <text evidence="2 11">Cofactor biosynthesis; NAD(+) biosynthesis; deamido-NAD(+) from nicotinate D-ribonucleotide: step 1/1.</text>
</comment>
<dbReference type="GO" id="GO:0005524">
    <property type="term" value="F:ATP binding"/>
    <property type="evidence" value="ECO:0007669"/>
    <property type="project" value="UniProtKB-KW"/>
</dbReference>
<dbReference type="InterPro" id="IPR004821">
    <property type="entry name" value="Cyt_trans-like"/>
</dbReference>
<evidence type="ECO:0000256" key="4">
    <source>
        <dbReference type="ARBA" id="ARBA00022642"/>
    </source>
</evidence>
<proteinExistence type="inferred from homology"/>
<evidence type="ECO:0000259" key="12">
    <source>
        <dbReference type="Pfam" id="PF01467"/>
    </source>
</evidence>
<dbReference type="EMBL" id="CP002116">
    <property type="protein sequence ID" value="ADK80932.1"/>
    <property type="molecule type" value="Genomic_DNA"/>
</dbReference>
<accession>E1R6B4</accession>
<dbReference type="PANTHER" id="PTHR39321:SF3">
    <property type="entry name" value="PHOSPHOPANTETHEINE ADENYLYLTRANSFERASE"/>
    <property type="match status" value="1"/>
</dbReference>
<evidence type="ECO:0000313" key="14">
    <source>
        <dbReference type="Proteomes" id="UP000002318"/>
    </source>
</evidence>
<evidence type="ECO:0000256" key="8">
    <source>
        <dbReference type="ARBA" id="ARBA00022840"/>
    </source>
</evidence>
<keyword evidence="4 11" id="KW-0662">Pyridine nucleotide biosynthesis</keyword>
<keyword evidence="6 11" id="KW-0548">Nucleotidyltransferase</keyword>
<dbReference type="HOGENOM" id="CLU_069765_0_0_12"/>
<feature type="domain" description="Cytidyltransferase-like" evidence="12">
    <location>
        <begin position="5"/>
        <end position="162"/>
    </location>
</feature>
<dbReference type="OrthoDB" id="5295945at2"/>
<comment type="function">
    <text evidence="1 11">Catalyzes the reversible adenylation of nicotinate mononucleotide (NaMN) to nicotinic acid adenine dinucleotide (NaAD).</text>
</comment>
<dbReference type="CDD" id="cd02165">
    <property type="entry name" value="NMNAT"/>
    <property type="match status" value="1"/>
</dbReference>
<evidence type="ECO:0000256" key="10">
    <source>
        <dbReference type="ARBA" id="ARBA00048721"/>
    </source>
</evidence>
<dbReference type="STRING" id="573413.Spirs_1806"/>